<dbReference type="InterPro" id="IPR012334">
    <property type="entry name" value="Pectin_lyas_fold"/>
</dbReference>
<keyword evidence="3" id="KW-0732">Signal</keyword>
<keyword evidence="2" id="KW-0325">Glycoprotein</keyword>
<dbReference type="PANTHER" id="PTHR42970:SF1">
    <property type="entry name" value="PECTATE LYASE C-RELATED"/>
    <property type="match status" value="1"/>
</dbReference>
<organism evidence="4 5">
    <name type="scientific">Pedobacter alpinus</name>
    <dbReference type="NCBI Taxonomy" id="1590643"/>
    <lineage>
        <taxon>Bacteria</taxon>
        <taxon>Pseudomonadati</taxon>
        <taxon>Bacteroidota</taxon>
        <taxon>Sphingobacteriia</taxon>
        <taxon>Sphingobacteriales</taxon>
        <taxon>Sphingobacteriaceae</taxon>
        <taxon>Pedobacter</taxon>
    </lineage>
</organism>
<dbReference type="InterPro" id="IPR052063">
    <property type="entry name" value="Polysaccharide_Lyase_1"/>
</dbReference>
<evidence type="ECO:0000256" key="1">
    <source>
        <dbReference type="ARBA" id="ARBA00022723"/>
    </source>
</evidence>
<feature type="signal peptide" evidence="3">
    <location>
        <begin position="1"/>
        <end position="19"/>
    </location>
</feature>
<sequence>MKSNIKILILFFVFCGLNAACKKKSKGNDDTGITNPVKPITDDKPVKVTETAYAFPGAEGFAKDITGGRGGKVIKVTNLNDSGTGSLRDAINQSGKRIVVFEVSGTIRLKSRLQIRNGDITIAGQTAPGDGICLADYDVVNDADNVIYRFLRFRMGDVAKVEGDAFGGRFHKNIMVDHCSMSWSTDECVSFYANENFTLQWSIISESLRNSVHGKGGHGYGGVWGGKKASFHHNLMANHDSRNPRFGEEAGKAYALTDLVDYRNNVIYNWGNNSSYGGEGMNINIVNNYYKPGPATGKKERIFSIDKNKNVGTEVYDIWGKFFIEGNYVAGSTNATANNWSFGVLNQFHSSYGTVSEADKIAMKLNTQHPINNNVTTQTALQAYESVLNYAGASLKRDFIDTRIILHTRNGTFFKAGSNGSTNGIIDTQADVDGWPELTQGTVLTDTDNDGMPDAWETEKKLDPKIANAASFDLSTGYTNIEVYINSLVKNITDNQLK</sequence>
<evidence type="ECO:0000256" key="3">
    <source>
        <dbReference type="SAM" id="SignalP"/>
    </source>
</evidence>
<name>A0ABW5TTZ7_9SPHI</name>
<reference evidence="5" key="1">
    <citation type="journal article" date="2019" name="Int. J. Syst. Evol. Microbiol.">
        <title>The Global Catalogue of Microorganisms (GCM) 10K type strain sequencing project: providing services to taxonomists for standard genome sequencing and annotation.</title>
        <authorList>
            <consortium name="The Broad Institute Genomics Platform"/>
            <consortium name="The Broad Institute Genome Sequencing Center for Infectious Disease"/>
            <person name="Wu L."/>
            <person name="Ma J."/>
        </authorList>
    </citation>
    <scope>NUCLEOTIDE SEQUENCE [LARGE SCALE GENOMIC DNA]</scope>
    <source>
        <strain evidence="5">KCTC 42456</strain>
    </source>
</reference>
<dbReference type="PANTHER" id="PTHR42970">
    <property type="entry name" value="PECTATE LYASE C-RELATED"/>
    <property type="match status" value="1"/>
</dbReference>
<proteinExistence type="predicted"/>
<comment type="caution">
    <text evidence="4">The sequence shown here is derived from an EMBL/GenBank/DDBJ whole genome shotgun (WGS) entry which is preliminary data.</text>
</comment>
<evidence type="ECO:0000256" key="2">
    <source>
        <dbReference type="ARBA" id="ARBA00023180"/>
    </source>
</evidence>
<accession>A0ABW5TTZ7</accession>
<evidence type="ECO:0000313" key="4">
    <source>
        <dbReference type="EMBL" id="MFD2732715.1"/>
    </source>
</evidence>
<dbReference type="EMBL" id="JBHULV010000046">
    <property type="protein sequence ID" value="MFD2732715.1"/>
    <property type="molecule type" value="Genomic_DNA"/>
</dbReference>
<protein>
    <submittedName>
        <fullName evidence="4">Polysaccharide lyase family 1 protein</fullName>
    </submittedName>
</protein>
<feature type="chain" id="PRO_5047227449" evidence="3">
    <location>
        <begin position="20"/>
        <end position="498"/>
    </location>
</feature>
<dbReference type="RefSeq" id="WP_379040340.1">
    <property type="nucleotide sequence ID" value="NZ_JBHSKW010000003.1"/>
</dbReference>
<dbReference type="Gene3D" id="2.160.20.10">
    <property type="entry name" value="Single-stranded right-handed beta-helix, Pectin lyase-like"/>
    <property type="match status" value="1"/>
</dbReference>
<keyword evidence="5" id="KW-1185">Reference proteome</keyword>
<evidence type="ECO:0000313" key="5">
    <source>
        <dbReference type="Proteomes" id="UP001597546"/>
    </source>
</evidence>
<keyword evidence="4" id="KW-0456">Lyase</keyword>
<dbReference type="InterPro" id="IPR011050">
    <property type="entry name" value="Pectin_lyase_fold/virulence"/>
</dbReference>
<dbReference type="GO" id="GO:0016829">
    <property type="term" value="F:lyase activity"/>
    <property type="evidence" value="ECO:0007669"/>
    <property type="project" value="UniProtKB-KW"/>
</dbReference>
<keyword evidence="1" id="KW-0479">Metal-binding</keyword>
<dbReference type="Proteomes" id="UP001597546">
    <property type="component" value="Unassembled WGS sequence"/>
</dbReference>
<dbReference type="SUPFAM" id="SSF51126">
    <property type="entry name" value="Pectin lyase-like"/>
    <property type="match status" value="1"/>
</dbReference>
<gene>
    <name evidence="4" type="ORF">ACFSSE_13485</name>
</gene>